<protein>
    <submittedName>
        <fullName evidence="2">Uncharacterized protein</fullName>
    </submittedName>
</protein>
<keyword evidence="3" id="KW-1185">Reference proteome</keyword>
<dbReference type="OrthoDB" id="9822703at2"/>
<gene>
    <name evidence="2" type="ORF">ET418_03220</name>
</gene>
<feature type="signal peptide" evidence="1">
    <location>
        <begin position="1"/>
        <end position="17"/>
    </location>
</feature>
<dbReference type="AlphaFoldDB" id="A0A5A9XMV3"/>
<dbReference type="Proteomes" id="UP000324298">
    <property type="component" value="Unassembled WGS sequence"/>
</dbReference>
<organism evidence="2 3">
    <name type="scientific">Oryzomonas rubra</name>
    <dbReference type="NCBI Taxonomy" id="2509454"/>
    <lineage>
        <taxon>Bacteria</taxon>
        <taxon>Pseudomonadati</taxon>
        <taxon>Thermodesulfobacteriota</taxon>
        <taxon>Desulfuromonadia</taxon>
        <taxon>Geobacterales</taxon>
        <taxon>Geobacteraceae</taxon>
        <taxon>Oryzomonas</taxon>
    </lineage>
</organism>
<evidence type="ECO:0000256" key="1">
    <source>
        <dbReference type="SAM" id="SignalP"/>
    </source>
</evidence>
<reference evidence="2 3" key="1">
    <citation type="submission" date="2019-04" db="EMBL/GenBank/DDBJ databases">
        <title>Geobacter ruber sp. nov., ferric-reducing bacteria isolated from paddy soil.</title>
        <authorList>
            <person name="Xu Z."/>
            <person name="Masuda Y."/>
            <person name="Itoh H."/>
            <person name="Senoo K."/>
        </authorList>
    </citation>
    <scope>NUCLEOTIDE SEQUENCE [LARGE SCALE GENOMIC DNA]</scope>
    <source>
        <strain evidence="2 3">Red88</strain>
    </source>
</reference>
<evidence type="ECO:0000313" key="3">
    <source>
        <dbReference type="Proteomes" id="UP000324298"/>
    </source>
</evidence>
<proteinExistence type="predicted"/>
<sequence>MKILQAFLIMSFLVLSACSNLSRSYGLTTLSHNRISENEFPIDSKLYYLSCNQNIRIAVVAGTVKIDNNYEGYDGYQEFVSVTTEELITNYEHHLLDLSKYFQKYAFNLVNRREVNRVLNEYESSNLAFVPEDLREKIGAETTATHILLMNFSRNYDDRSHAIDTIERQLINVATGSVEAADYLKVRNSISPL</sequence>
<accession>A0A5A9XMV3</accession>
<comment type="caution">
    <text evidence="2">The sequence shown here is derived from an EMBL/GenBank/DDBJ whole genome shotgun (WGS) entry which is preliminary data.</text>
</comment>
<keyword evidence="1" id="KW-0732">Signal</keyword>
<evidence type="ECO:0000313" key="2">
    <source>
        <dbReference type="EMBL" id="KAA0893993.1"/>
    </source>
</evidence>
<dbReference type="PROSITE" id="PS51257">
    <property type="entry name" value="PROKAR_LIPOPROTEIN"/>
    <property type="match status" value="1"/>
</dbReference>
<feature type="chain" id="PRO_5022749914" evidence="1">
    <location>
        <begin position="18"/>
        <end position="193"/>
    </location>
</feature>
<dbReference type="EMBL" id="SRSD01000002">
    <property type="protein sequence ID" value="KAA0893993.1"/>
    <property type="molecule type" value="Genomic_DNA"/>
</dbReference>
<name>A0A5A9XMV3_9BACT</name>